<dbReference type="Pfam" id="PF03221">
    <property type="entry name" value="HTH_Tnp_Tc5"/>
    <property type="match status" value="1"/>
</dbReference>
<dbReference type="PROSITE" id="PS51253">
    <property type="entry name" value="HTH_CENPB"/>
    <property type="match status" value="1"/>
</dbReference>
<dbReference type="InterPro" id="IPR006600">
    <property type="entry name" value="HTH_CenpB_DNA-bd_dom"/>
</dbReference>
<dbReference type="AlphaFoldDB" id="A0A8C4Q776"/>
<reference evidence="4" key="2">
    <citation type="submission" date="2025-09" db="UniProtKB">
        <authorList>
            <consortium name="Ensembl"/>
        </authorList>
    </citation>
    <scope>IDENTIFICATION</scope>
</reference>
<dbReference type="InterPro" id="IPR007889">
    <property type="entry name" value="HTH_Psq"/>
</dbReference>
<reference evidence="4" key="1">
    <citation type="submission" date="2025-08" db="UniProtKB">
        <authorList>
            <consortium name="Ensembl"/>
        </authorList>
    </citation>
    <scope>IDENTIFICATION</scope>
</reference>
<dbReference type="GeneTree" id="ENSGT00940000154420"/>
<organism evidence="4 5">
    <name type="scientific">Eptatretus burgeri</name>
    <name type="common">Inshore hagfish</name>
    <dbReference type="NCBI Taxonomy" id="7764"/>
    <lineage>
        <taxon>Eukaryota</taxon>
        <taxon>Metazoa</taxon>
        <taxon>Chordata</taxon>
        <taxon>Craniata</taxon>
        <taxon>Vertebrata</taxon>
        <taxon>Cyclostomata</taxon>
        <taxon>Myxini</taxon>
        <taxon>Myxiniformes</taxon>
        <taxon>Myxinidae</taxon>
        <taxon>Eptatretinae</taxon>
        <taxon>Eptatretus</taxon>
    </lineage>
</organism>
<dbReference type="Proteomes" id="UP000694388">
    <property type="component" value="Unplaced"/>
</dbReference>
<dbReference type="GO" id="GO:0003677">
    <property type="term" value="F:DNA binding"/>
    <property type="evidence" value="ECO:0007669"/>
    <property type="project" value="UniProtKB-KW"/>
</dbReference>
<dbReference type="InterPro" id="IPR009057">
    <property type="entry name" value="Homeodomain-like_sf"/>
</dbReference>
<accession>A0A8C4Q776</accession>
<dbReference type="OMA" id="KHTHFRA"/>
<protein>
    <recommendedName>
        <fullName evidence="3">HTH CENPB-type domain-containing protein</fullName>
    </recommendedName>
</protein>
<keyword evidence="5" id="KW-1185">Reference proteome</keyword>
<dbReference type="GO" id="GO:0005634">
    <property type="term" value="C:nucleus"/>
    <property type="evidence" value="ECO:0007669"/>
    <property type="project" value="TreeGrafter"/>
</dbReference>
<dbReference type="InterPro" id="IPR036388">
    <property type="entry name" value="WH-like_DNA-bd_sf"/>
</dbReference>
<evidence type="ECO:0000313" key="4">
    <source>
        <dbReference type="Ensembl" id="ENSEBUP00000011101.1"/>
    </source>
</evidence>
<dbReference type="InterPro" id="IPR050863">
    <property type="entry name" value="CenT-Element_Derived"/>
</dbReference>
<evidence type="ECO:0000259" key="3">
    <source>
        <dbReference type="PROSITE" id="PS51253"/>
    </source>
</evidence>
<keyword evidence="2" id="KW-0539">Nucleus</keyword>
<name>A0A8C4Q776_EPTBU</name>
<dbReference type="PANTHER" id="PTHR19303">
    <property type="entry name" value="TRANSPOSON"/>
    <property type="match status" value="1"/>
</dbReference>
<keyword evidence="1" id="KW-0238">DNA-binding</keyword>
<dbReference type="Pfam" id="PF04218">
    <property type="entry name" value="CENP-B_N"/>
    <property type="match status" value="1"/>
</dbReference>
<evidence type="ECO:0000313" key="5">
    <source>
        <dbReference type="Proteomes" id="UP000694388"/>
    </source>
</evidence>
<dbReference type="SUPFAM" id="SSF46689">
    <property type="entry name" value="Homeodomain-like"/>
    <property type="match status" value="2"/>
</dbReference>
<evidence type="ECO:0000256" key="2">
    <source>
        <dbReference type="ARBA" id="ARBA00023242"/>
    </source>
</evidence>
<dbReference type="Ensembl" id="ENSEBUT00000011661.1">
    <property type="protein sequence ID" value="ENSEBUP00000011101.1"/>
    <property type="gene ID" value="ENSEBUG00000007136.1"/>
</dbReference>
<dbReference type="Gene3D" id="1.10.10.60">
    <property type="entry name" value="Homeodomain-like"/>
    <property type="match status" value="1"/>
</dbReference>
<feature type="domain" description="HTH CENPB-type" evidence="3">
    <location>
        <begin position="77"/>
        <end position="162"/>
    </location>
</feature>
<sequence length="269" mass="30826">MSAKKKGDESCSKSDVKRQRITLVQKVEILDKLDKGEGSSSVARGFGLNESTVRTVKRNETKIRESVAATAPYGAQVSCYTRDTTLQNMEKALIRWIEDQVQRRVPLDGPVIREKAKRLFEDMKPDTPSTSRESSVVKHTHFRASTGWFEKFKKRYALRNVKLVGKLASSNHETSKKFPPKRAKLIEEKGYKPEQIFIAEETGLFWKKMSKRTFLTKQEKSAPGFQAVKDRLTALLCSNTSGDCMVKTLLPFYTIYIDTVFYRRPEPTW</sequence>
<dbReference type="SMART" id="SM00674">
    <property type="entry name" value="CENPB"/>
    <property type="match status" value="1"/>
</dbReference>
<dbReference type="Gene3D" id="1.10.10.10">
    <property type="entry name" value="Winged helix-like DNA-binding domain superfamily/Winged helix DNA-binding domain"/>
    <property type="match status" value="1"/>
</dbReference>
<dbReference type="PANTHER" id="PTHR19303:SF26">
    <property type="entry name" value="TIGGER TRANSPOSABLE ELEMENT-DERIVED PROTEIN 1"/>
    <property type="match status" value="1"/>
</dbReference>
<evidence type="ECO:0000256" key="1">
    <source>
        <dbReference type="ARBA" id="ARBA00023125"/>
    </source>
</evidence>
<proteinExistence type="predicted"/>